<comment type="caution">
    <text evidence="1">The sequence shown here is derived from an EMBL/GenBank/DDBJ whole genome shotgun (WGS) entry which is preliminary data.</text>
</comment>
<gene>
    <name evidence="1" type="ORF">VTL71DRAFT_844</name>
</gene>
<evidence type="ECO:0000313" key="2">
    <source>
        <dbReference type="Proteomes" id="UP001595075"/>
    </source>
</evidence>
<protein>
    <submittedName>
        <fullName evidence="1">Uncharacterized protein</fullName>
    </submittedName>
</protein>
<keyword evidence="2" id="KW-1185">Reference proteome</keyword>
<dbReference type="EMBL" id="JAZHXI010000001">
    <property type="protein sequence ID" value="KAL2075901.1"/>
    <property type="molecule type" value="Genomic_DNA"/>
</dbReference>
<proteinExistence type="predicted"/>
<name>A0ABR4D3H0_9HELO</name>
<accession>A0ABR4D3H0</accession>
<evidence type="ECO:0000313" key="1">
    <source>
        <dbReference type="EMBL" id="KAL2075901.1"/>
    </source>
</evidence>
<sequence length="181" mass="20828">MNNAIILPSAANKNNLFRLEAPPTGPITTDDFTSDTFNRATDIVVLILDSADREESIVKRFFRKVEFRLDSRNILRSTITKLAIQEDLLKDFVKKHYIDRFPRIEELYLIQNQHSAASLDRNTWSMVSTTSPVLRYHLEKVGYFVARILAASIAPGEDNEDTYVQENSFSRPIDCYYVNFG</sequence>
<organism evidence="1 2">
    <name type="scientific">Oculimacula yallundae</name>
    <dbReference type="NCBI Taxonomy" id="86028"/>
    <lineage>
        <taxon>Eukaryota</taxon>
        <taxon>Fungi</taxon>
        <taxon>Dikarya</taxon>
        <taxon>Ascomycota</taxon>
        <taxon>Pezizomycotina</taxon>
        <taxon>Leotiomycetes</taxon>
        <taxon>Helotiales</taxon>
        <taxon>Ploettnerulaceae</taxon>
        <taxon>Oculimacula</taxon>
    </lineage>
</organism>
<dbReference type="Proteomes" id="UP001595075">
    <property type="component" value="Unassembled WGS sequence"/>
</dbReference>
<reference evidence="1 2" key="1">
    <citation type="journal article" date="2024" name="Commun. Biol.">
        <title>Comparative genomic analysis of thermophilic fungi reveals convergent evolutionary adaptations and gene losses.</title>
        <authorList>
            <person name="Steindorff A.S."/>
            <person name="Aguilar-Pontes M.V."/>
            <person name="Robinson A.J."/>
            <person name="Andreopoulos B."/>
            <person name="LaButti K."/>
            <person name="Kuo A."/>
            <person name="Mondo S."/>
            <person name="Riley R."/>
            <person name="Otillar R."/>
            <person name="Haridas S."/>
            <person name="Lipzen A."/>
            <person name="Grimwood J."/>
            <person name="Schmutz J."/>
            <person name="Clum A."/>
            <person name="Reid I.D."/>
            <person name="Moisan M.C."/>
            <person name="Butler G."/>
            <person name="Nguyen T.T.M."/>
            <person name="Dewar K."/>
            <person name="Conant G."/>
            <person name="Drula E."/>
            <person name="Henrissat B."/>
            <person name="Hansel C."/>
            <person name="Singer S."/>
            <person name="Hutchinson M.I."/>
            <person name="de Vries R.P."/>
            <person name="Natvig D.O."/>
            <person name="Powell A.J."/>
            <person name="Tsang A."/>
            <person name="Grigoriev I.V."/>
        </authorList>
    </citation>
    <scope>NUCLEOTIDE SEQUENCE [LARGE SCALE GENOMIC DNA]</scope>
    <source>
        <strain evidence="1 2">CBS 494.80</strain>
    </source>
</reference>